<dbReference type="WBParaSite" id="MCU_013782-RA">
    <property type="protein sequence ID" value="MCU_013782-RA"/>
    <property type="gene ID" value="MCU_013782"/>
</dbReference>
<evidence type="ECO:0000313" key="1">
    <source>
        <dbReference type="WBParaSite" id="MCU_013782-RA"/>
    </source>
</evidence>
<sequence length="93" mass="10262">LQCNASTEHTPWQVLVFSWQPRTGDHSPACTCPCNWGLIGACFQVGLAVRTHCSAPHEFVIKSLESEFAKDSKVLGSFVYGINSSQDNTFQSR</sequence>
<protein>
    <submittedName>
        <fullName evidence="1">CSF2R factor</fullName>
    </submittedName>
</protein>
<dbReference type="AlphaFoldDB" id="A0A5K3G0G4"/>
<proteinExistence type="predicted"/>
<reference evidence="1" key="1">
    <citation type="submission" date="2019-11" db="UniProtKB">
        <authorList>
            <consortium name="WormBaseParasite"/>
        </authorList>
    </citation>
    <scope>IDENTIFICATION</scope>
</reference>
<name>A0A5K3G0G4_MESCO</name>
<organism evidence="1">
    <name type="scientific">Mesocestoides corti</name>
    <name type="common">Flatworm</name>
    <dbReference type="NCBI Taxonomy" id="53468"/>
    <lineage>
        <taxon>Eukaryota</taxon>
        <taxon>Metazoa</taxon>
        <taxon>Spiralia</taxon>
        <taxon>Lophotrochozoa</taxon>
        <taxon>Platyhelminthes</taxon>
        <taxon>Cestoda</taxon>
        <taxon>Eucestoda</taxon>
        <taxon>Cyclophyllidea</taxon>
        <taxon>Mesocestoididae</taxon>
        <taxon>Mesocestoides</taxon>
    </lineage>
</organism>
<accession>A0A5K3G0G4</accession>